<gene>
    <name evidence="2" type="ORF">NDU88_005210</name>
</gene>
<accession>A0AAV7M9Q9</accession>
<dbReference type="Proteomes" id="UP001066276">
    <property type="component" value="Chromosome 10"/>
</dbReference>
<organism evidence="2 3">
    <name type="scientific">Pleurodeles waltl</name>
    <name type="common">Iberian ribbed newt</name>
    <dbReference type="NCBI Taxonomy" id="8319"/>
    <lineage>
        <taxon>Eukaryota</taxon>
        <taxon>Metazoa</taxon>
        <taxon>Chordata</taxon>
        <taxon>Craniata</taxon>
        <taxon>Vertebrata</taxon>
        <taxon>Euteleostomi</taxon>
        <taxon>Amphibia</taxon>
        <taxon>Batrachia</taxon>
        <taxon>Caudata</taxon>
        <taxon>Salamandroidea</taxon>
        <taxon>Salamandridae</taxon>
        <taxon>Pleurodelinae</taxon>
        <taxon>Pleurodeles</taxon>
    </lineage>
</organism>
<evidence type="ECO:0000256" key="1">
    <source>
        <dbReference type="SAM" id="MobiDB-lite"/>
    </source>
</evidence>
<evidence type="ECO:0000313" key="2">
    <source>
        <dbReference type="EMBL" id="KAJ1100121.1"/>
    </source>
</evidence>
<dbReference type="EMBL" id="JANPWB010000014">
    <property type="protein sequence ID" value="KAJ1100121.1"/>
    <property type="molecule type" value="Genomic_DNA"/>
</dbReference>
<keyword evidence="3" id="KW-1185">Reference proteome</keyword>
<feature type="region of interest" description="Disordered" evidence="1">
    <location>
        <begin position="1"/>
        <end position="21"/>
    </location>
</feature>
<proteinExistence type="predicted"/>
<evidence type="ECO:0000313" key="3">
    <source>
        <dbReference type="Proteomes" id="UP001066276"/>
    </source>
</evidence>
<comment type="caution">
    <text evidence="2">The sequence shown here is derived from an EMBL/GenBank/DDBJ whole genome shotgun (WGS) entry which is preliminary data.</text>
</comment>
<protein>
    <submittedName>
        <fullName evidence="2">Uncharacterized protein</fullName>
    </submittedName>
</protein>
<feature type="compositionally biased region" description="Basic and acidic residues" evidence="1">
    <location>
        <begin position="7"/>
        <end position="21"/>
    </location>
</feature>
<reference evidence="2" key="1">
    <citation type="journal article" date="2022" name="bioRxiv">
        <title>Sequencing and chromosome-scale assembly of the giantPleurodeles waltlgenome.</title>
        <authorList>
            <person name="Brown T."/>
            <person name="Elewa A."/>
            <person name="Iarovenko S."/>
            <person name="Subramanian E."/>
            <person name="Araus A.J."/>
            <person name="Petzold A."/>
            <person name="Susuki M."/>
            <person name="Suzuki K.-i.T."/>
            <person name="Hayashi T."/>
            <person name="Toyoda A."/>
            <person name="Oliveira C."/>
            <person name="Osipova E."/>
            <person name="Leigh N.D."/>
            <person name="Simon A."/>
            <person name="Yun M.H."/>
        </authorList>
    </citation>
    <scope>NUCLEOTIDE SEQUENCE</scope>
    <source>
        <strain evidence="2">20211129_DDA</strain>
        <tissue evidence="2">Liver</tissue>
    </source>
</reference>
<dbReference type="AlphaFoldDB" id="A0AAV7M9Q9"/>
<name>A0AAV7M9Q9_PLEWA</name>
<sequence length="87" mass="9866">MVKPKPTKPEPDDGTQEGHSHVHVALKSEEATLKGYKHKFDTILQMIMETKVSLEILTDCVAINVTLLREEHKNLVERVMVTEQTLS</sequence>